<name>A0A5B9DET6_9ARCH</name>
<dbReference type="EMBL" id="CP042905">
    <property type="protein sequence ID" value="QEE17521.2"/>
    <property type="molecule type" value="Genomic_DNA"/>
</dbReference>
<dbReference type="Proteomes" id="UP000321408">
    <property type="component" value="Chromosome"/>
</dbReference>
<protein>
    <submittedName>
        <fullName evidence="1">Uncharacterized protein</fullName>
    </submittedName>
</protein>
<reference evidence="1 2" key="2">
    <citation type="journal article" date="2024" name="Int. J. Syst. Evol. Microbiol.">
        <title>Promethearchaeum syntrophicum gen. nov., sp. nov., an anaerobic, obligately syntrophic archaeon, the first isolate of the lineage 'Asgard' archaea, and proposal of the new archaeal phylum Promethearchaeota phyl. nov. and kingdom Promethearchaeati regn. nov.</title>
        <authorList>
            <person name="Imachi H."/>
            <person name="Nobu M.K."/>
            <person name="Kato S."/>
            <person name="Takaki Y."/>
            <person name="Miyazaki M."/>
            <person name="Miyata M."/>
            <person name="Ogawara M."/>
            <person name="Saito Y."/>
            <person name="Sakai S."/>
            <person name="Tahara Y.O."/>
            <person name="Takano Y."/>
            <person name="Tasumi E."/>
            <person name="Uematsu K."/>
            <person name="Yoshimura T."/>
            <person name="Itoh T."/>
            <person name="Ohkuma M."/>
            <person name="Takai K."/>
        </authorList>
    </citation>
    <scope>NUCLEOTIDE SEQUENCE [LARGE SCALE GENOMIC DNA]</scope>
    <source>
        <strain evidence="1 2">MK-D1</strain>
    </source>
</reference>
<keyword evidence="2" id="KW-1185">Reference proteome</keyword>
<evidence type="ECO:0000313" key="1">
    <source>
        <dbReference type="EMBL" id="QEE17521.2"/>
    </source>
</evidence>
<proteinExistence type="predicted"/>
<dbReference type="KEGG" id="psyt:DSAG12_03358"/>
<organism evidence="1 2">
    <name type="scientific">Promethearchaeum syntrophicum</name>
    <dbReference type="NCBI Taxonomy" id="2594042"/>
    <lineage>
        <taxon>Archaea</taxon>
        <taxon>Promethearchaeati</taxon>
        <taxon>Promethearchaeota</taxon>
        <taxon>Promethearchaeia</taxon>
        <taxon>Promethearchaeales</taxon>
        <taxon>Promethearchaeaceae</taxon>
        <taxon>Promethearchaeum</taxon>
    </lineage>
</organism>
<gene>
    <name evidence="1" type="ORF">DSAG12_03358</name>
</gene>
<accession>A0A5B9DET6</accession>
<sequence>MEDLCNWNDMPHLEDPQHPIKAIIAGMSALEEAQRESFKPKIDIIVMEGHGHCMLWADHETFNTHLQQMISDILND</sequence>
<evidence type="ECO:0000313" key="2">
    <source>
        <dbReference type="Proteomes" id="UP000321408"/>
    </source>
</evidence>
<dbReference type="AlphaFoldDB" id="A0A5B9DET6"/>
<reference evidence="1 2" key="1">
    <citation type="journal article" date="2020" name="Nature">
        <title>Isolation of an archaeon at the prokaryote-eukaryote interface.</title>
        <authorList>
            <person name="Imachi H."/>
            <person name="Nobu M.K."/>
            <person name="Nakahara N."/>
            <person name="Morono Y."/>
            <person name="Ogawara M."/>
            <person name="Takaki Y."/>
            <person name="Takano Y."/>
            <person name="Uematsu K."/>
            <person name="Ikuta T."/>
            <person name="Ito M."/>
            <person name="Matsui Y."/>
            <person name="Miyazaki M."/>
            <person name="Murata K."/>
            <person name="Saito Y."/>
            <person name="Sakai S."/>
            <person name="Song C."/>
            <person name="Tasumi E."/>
            <person name="Yamanaka Y."/>
            <person name="Yamaguchi T."/>
            <person name="Kamagata Y."/>
            <person name="Tamaki H."/>
            <person name="Takai K."/>
        </authorList>
    </citation>
    <scope>NUCLEOTIDE SEQUENCE [LARGE SCALE GENOMIC DNA]</scope>
    <source>
        <strain evidence="1 2">MK-D1</strain>
    </source>
</reference>